<organism evidence="1 2">
    <name type="scientific">Cenococcum geophilum 1.58</name>
    <dbReference type="NCBI Taxonomy" id="794803"/>
    <lineage>
        <taxon>Eukaryota</taxon>
        <taxon>Fungi</taxon>
        <taxon>Dikarya</taxon>
        <taxon>Ascomycota</taxon>
        <taxon>Pezizomycotina</taxon>
        <taxon>Dothideomycetes</taxon>
        <taxon>Pleosporomycetidae</taxon>
        <taxon>Gloniales</taxon>
        <taxon>Gloniaceae</taxon>
        <taxon>Cenococcum</taxon>
    </lineage>
</organism>
<sequence>MQSTQRARELERMYQSRRGHAPQISISDDSHHVTEAIGDMYGDMDFNKRDSRPLSFITSPLGDSFESALSFNAAQSSPPRSPLSRTMSNEKSPPHANGSPKMLSTRSSSFGRENQSGPLSPPPLTRTNSDTASQQFPLNDIDYESSPAAVAQELSNLQAIRRMSMDVNSSDPDLPTFGSGFGASSVAPANFSDDEDPSKLFWVPARLHPELAPKEFKTFIEEKVDKIRRRSGGEESLSPDGLGRMGSGGGLRRKKSMLSRQIDSPNGYRDGAERLERNRSVTEQGAANGNLGNLPELEHLVDDPTSLMRRMSIDSTRRSSDSGVEVSMTEDMPILPAKPVGQTLKRSTRTNYRRGSLRKGERVPFSRRIVGRQSETDTEESPASSPIKNTTPDLPVMGLTRIQSEPIHLRPEPTENFSRPTRKRSPPILTSPLPAPEEPPVQKSVSPPPELEQGRSPPAKPFHSRIASNGRTTAPLPGYVPPQQVPQIIETPPPSQEPQRTPLLQLPERNSSREAPPSFNNQIHPQPPRAPAPRQPPSRPPMHRPGTPIKAHNQTLDDMASHPSPLPGNSTRTDALSFIPTLADEKKSDKKSKEKKDASEGGSRKTSWGWLLGGDDKEKEKERERKEKEEKEAVKKTKTKLTKAADKSHDNTRLDLLQTSIDGGRGRESLVLDRDTIKLEEERKKESTRKSSSGDSKKEKDSGIFSSLFGGGKKKSEKESTHKKGSSMRGLSPEPPPRILKPDIDYNWTRFSILEERAIYRMAHIKLANPRRELYSQVLLSNFMYSYLAKVQQMHPQIQIGHSAQQKQQQRQAQQQQQQQQKKDQPEEFAQYQRYQQQQEQSESSKNASGIPPGHLSGNDAETLSPEPPPENEVQSRPDSRISQHSHTSKNSSHSNTNGSSYSVASGQNYLGHPGGKPESRQPYYGQTLFDDSEPTKEDEMW</sequence>
<evidence type="ECO:0000313" key="2">
    <source>
        <dbReference type="Proteomes" id="UP000250078"/>
    </source>
</evidence>
<dbReference type="Proteomes" id="UP000250078">
    <property type="component" value="Unassembled WGS sequence"/>
</dbReference>
<protein>
    <submittedName>
        <fullName evidence="1">Uncharacterized protein</fullName>
    </submittedName>
</protein>
<accession>A0ACC8EKL4</accession>
<gene>
    <name evidence="1" type="ORF">K441DRAFT_672048</name>
</gene>
<keyword evidence="2" id="KW-1185">Reference proteome</keyword>
<name>A0ACC8EKL4_9PEZI</name>
<dbReference type="EMBL" id="KV748293">
    <property type="protein sequence ID" value="OCK86630.1"/>
    <property type="molecule type" value="Genomic_DNA"/>
</dbReference>
<proteinExistence type="predicted"/>
<evidence type="ECO:0000313" key="1">
    <source>
        <dbReference type="EMBL" id="OCK86630.1"/>
    </source>
</evidence>
<reference evidence="1 2" key="1">
    <citation type="journal article" date="2016" name="Nat. Commun.">
        <title>Ectomycorrhizal ecology is imprinted in the genome of the dominant symbiotic fungus Cenococcum geophilum.</title>
        <authorList>
            <consortium name="DOE Joint Genome Institute"/>
            <person name="Peter M."/>
            <person name="Kohler A."/>
            <person name="Ohm R.A."/>
            <person name="Kuo A."/>
            <person name="Krutzmann J."/>
            <person name="Morin E."/>
            <person name="Arend M."/>
            <person name="Barry K.W."/>
            <person name="Binder M."/>
            <person name="Choi C."/>
            <person name="Clum A."/>
            <person name="Copeland A."/>
            <person name="Grisel N."/>
            <person name="Haridas S."/>
            <person name="Kipfer T."/>
            <person name="LaButti K."/>
            <person name="Lindquist E."/>
            <person name="Lipzen A."/>
            <person name="Maire R."/>
            <person name="Meier B."/>
            <person name="Mihaltcheva S."/>
            <person name="Molinier V."/>
            <person name="Murat C."/>
            <person name="Poggeler S."/>
            <person name="Quandt C.A."/>
            <person name="Sperisen C."/>
            <person name="Tritt A."/>
            <person name="Tisserant E."/>
            <person name="Crous P.W."/>
            <person name="Henrissat B."/>
            <person name="Nehls U."/>
            <person name="Egli S."/>
            <person name="Spatafora J.W."/>
            <person name="Grigoriev I.V."/>
            <person name="Martin F.M."/>
        </authorList>
    </citation>
    <scope>NUCLEOTIDE SEQUENCE [LARGE SCALE GENOMIC DNA]</scope>
    <source>
        <strain evidence="1 2">1.58</strain>
    </source>
</reference>